<feature type="signal peptide" evidence="1">
    <location>
        <begin position="1"/>
        <end position="16"/>
    </location>
</feature>
<evidence type="ECO:0000313" key="2">
    <source>
        <dbReference type="EMBL" id="EEC16860.1"/>
    </source>
</evidence>
<dbReference type="Proteomes" id="UP000001555">
    <property type="component" value="Unassembled WGS sequence"/>
</dbReference>
<gene>
    <name evidence="2" type="ORF">IscW_ISCW012944</name>
</gene>
<organism>
    <name type="scientific">Ixodes scapularis</name>
    <name type="common">Black-legged tick</name>
    <name type="synonym">Deer tick</name>
    <dbReference type="NCBI Taxonomy" id="6945"/>
    <lineage>
        <taxon>Eukaryota</taxon>
        <taxon>Metazoa</taxon>
        <taxon>Ecdysozoa</taxon>
        <taxon>Arthropoda</taxon>
        <taxon>Chelicerata</taxon>
        <taxon>Arachnida</taxon>
        <taxon>Acari</taxon>
        <taxon>Parasitiformes</taxon>
        <taxon>Ixodida</taxon>
        <taxon>Ixodoidea</taxon>
        <taxon>Ixodidae</taxon>
        <taxon>Ixodinae</taxon>
        <taxon>Ixodes</taxon>
    </lineage>
</organism>
<evidence type="ECO:0000256" key="1">
    <source>
        <dbReference type="SAM" id="SignalP"/>
    </source>
</evidence>
<feature type="chain" id="PRO_5014568308" evidence="1">
    <location>
        <begin position="17"/>
        <end position="305"/>
    </location>
</feature>
<keyword evidence="1" id="KW-0732">Signal</keyword>
<keyword evidence="4" id="KW-1185">Reference proteome</keyword>
<protein>
    <submittedName>
        <fullName evidence="2 3">Uncharacterized protein</fullName>
    </submittedName>
</protein>
<dbReference type="AlphaFoldDB" id="B7QDD8"/>
<proteinExistence type="predicted"/>
<dbReference type="PaxDb" id="6945-B7QDD8"/>
<reference evidence="2 4" key="1">
    <citation type="submission" date="2008-03" db="EMBL/GenBank/DDBJ databases">
        <title>Annotation of Ixodes scapularis.</title>
        <authorList>
            <consortium name="Ixodes scapularis Genome Project Consortium"/>
            <person name="Caler E."/>
            <person name="Hannick L.I."/>
            <person name="Bidwell S."/>
            <person name="Joardar V."/>
            <person name="Thiagarajan M."/>
            <person name="Amedeo P."/>
            <person name="Galinsky K.J."/>
            <person name="Schobel S."/>
            <person name="Inman J."/>
            <person name="Hostetler J."/>
            <person name="Miller J."/>
            <person name="Hammond M."/>
            <person name="Megy K."/>
            <person name="Lawson D."/>
            <person name="Kodira C."/>
            <person name="Sutton G."/>
            <person name="Meyer J."/>
            <person name="Hill C.A."/>
            <person name="Birren B."/>
            <person name="Nene V."/>
            <person name="Collins F."/>
            <person name="Alarcon-Chaidez F."/>
            <person name="Wikel S."/>
            <person name="Strausberg R."/>
        </authorList>
    </citation>
    <scope>NUCLEOTIDE SEQUENCE [LARGE SCALE GENOMIC DNA]</scope>
    <source>
        <strain evidence="4">Wikel</strain>
        <strain evidence="2">Wikel colony</strain>
    </source>
</reference>
<evidence type="ECO:0000313" key="3">
    <source>
        <dbReference type="EnsemblMetazoa" id="ISCW012944-PA"/>
    </source>
</evidence>
<name>B7QDD8_IXOSC</name>
<dbReference type="EMBL" id="DS912713">
    <property type="protein sequence ID" value="EEC16860.1"/>
    <property type="molecule type" value="Genomic_DNA"/>
</dbReference>
<reference evidence="3" key="2">
    <citation type="submission" date="2020-05" db="UniProtKB">
        <authorList>
            <consortium name="EnsemblMetazoa"/>
        </authorList>
    </citation>
    <scope>IDENTIFICATION</scope>
    <source>
        <strain evidence="3">wikel</strain>
    </source>
</reference>
<dbReference type="VEuPathDB" id="VectorBase:ISCI012944"/>
<dbReference type="EnsemblMetazoa" id="ISCW012944-RA">
    <property type="protein sequence ID" value="ISCW012944-PA"/>
    <property type="gene ID" value="ISCW012944"/>
</dbReference>
<sequence>MLLVLAICAVASVVWASTKRSGVKYQQRMEYQPCHFPEIFEKPIFCFLNSPLRNLPNMSIPEGLCRHVVLCCQTSDDSTVTTTAVEEGILLSTHAFHAVRYLGFGGPEMDAYRVNNMLPSGRHNLVSSIISTVKDGEYSGGAAIFVHDWTVLRRPDDWNDLVWDLTTAIEKKSDNYRVVLVLPRSARVVRDLFKPFILMTKKIIPVMPSHLEAGEIGRLSYTTCSSPFRAARPTVYNATSLERVYEDLKTNFLDHWPTMKKSIVFTFSLAWTHFSLPNARNMSAGLTATYRETLPYRSVCRYTLG</sequence>
<evidence type="ECO:0000313" key="4">
    <source>
        <dbReference type="Proteomes" id="UP000001555"/>
    </source>
</evidence>
<dbReference type="InParanoid" id="B7QDD8"/>
<dbReference type="HOGENOM" id="CLU_913012_0_0_1"/>
<dbReference type="VEuPathDB" id="VectorBase:ISCW012944"/>
<dbReference type="EMBL" id="ABJB010257778">
    <property type="status" value="NOT_ANNOTATED_CDS"/>
    <property type="molecule type" value="Genomic_DNA"/>
</dbReference>
<accession>B7QDD8</accession>